<accession>A0AAD7PWY1</accession>
<dbReference type="Gene3D" id="1.25.10.10">
    <property type="entry name" value="Leucine-rich Repeat Variant"/>
    <property type="match status" value="1"/>
</dbReference>
<protein>
    <submittedName>
        <fullName evidence="6">Proline-, glutamic acid-and leucine-rich protein 1</fullName>
    </submittedName>
</protein>
<feature type="region of interest" description="Disordered" evidence="4">
    <location>
        <begin position="830"/>
        <end position="878"/>
    </location>
</feature>
<dbReference type="PANTHER" id="PTHR34105">
    <property type="entry name" value="PROLINE-, GLUTAMIC ACID- AND LEUCINE-RICH PROTEIN 1"/>
    <property type="match status" value="1"/>
</dbReference>
<dbReference type="InterPro" id="IPR011989">
    <property type="entry name" value="ARM-like"/>
</dbReference>
<evidence type="ECO:0000256" key="2">
    <source>
        <dbReference type="ARBA" id="ARBA00010511"/>
    </source>
</evidence>
<dbReference type="Pfam" id="PF08167">
    <property type="entry name" value="RIX1"/>
    <property type="match status" value="1"/>
</dbReference>
<feature type="region of interest" description="Disordered" evidence="4">
    <location>
        <begin position="705"/>
        <end position="753"/>
    </location>
</feature>
<dbReference type="GO" id="GO:0005634">
    <property type="term" value="C:nucleus"/>
    <property type="evidence" value="ECO:0007669"/>
    <property type="project" value="UniProtKB-SubCell"/>
</dbReference>
<dbReference type="GO" id="GO:0006364">
    <property type="term" value="P:rRNA processing"/>
    <property type="evidence" value="ECO:0007669"/>
    <property type="project" value="TreeGrafter"/>
</dbReference>
<evidence type="ECO:0000256" key="4">
    <source>
        <dbReference type="SAM" id="MobiDB-lite"/>
    </source>
</evidence>
<reference evidence="6" key="1">
    <citation type="journal article" date="2023" name="Science">
        <title>Elucidation of the pathway for biosynthesis of saponin adjuvants from the soapbark tree.</title>
        <authorList>
            <person name="Reed J."/>
            <person name="Orme A."/>
            <person name="El-Demerdash A."/>
            <person name="Owen C."/>
            <person name="Martin L.B.B."/>
            <person name="Misra R.C."/>
            <person name="Kikuchi S."/>
            <person name="Rejzek M."/>
            <person name="Martin A.C."/>
            <person name="Harkess A."/>
            <person name="Leebens-Mack J."/>
            <person name="Louveau T."/>
            <person name="Stephenson M.J."/>
            <person name="Osbourn A."/>
        </authorList>
    </citation>
    <scope>NUCLEOTIDE SEQUENCE</scope>
    <source>
        <strain evidence="6">S10</strain>
    </source>
</reference>
<feature type="compositionally biased region" description="Basic and acidic residues" evidence="4">
    <location>
        <begin position="713"/>
        <end position="733"/>
    </location>
</feature>
<evidence type="ECO:0000256" key="1">
    <source>
        <dbReference type="ARBA" id="ARBA00004123"/>
    </source>
</evidence>
<name>A0AAD7PWY1_QUISA</name>
<comment type="subcellular location">
    <subcellularLocation>
        <location evidence="1">Nucleus</location>
    </subcellularLocation>
</comment>
<evidence type="ECO:0000313" key="6">
    <source>
        <dbReference type="EMBL" id="KAJ7970574.1"/>
    </source>
</evidence>
<evidence type="ECO:0000313" key="7">
    <source>
        <dbReference type="Proteomes" id="UP001163823"/>
    </source>
</evidence>
<feature type="compositionally biased region" description="Basic and acidic residues" evidence="4">
    <location>
        <begin position="744"/>
        <end position="753"/>
    </location>
</feature>
<feature type="domain" description="Pre-rRNA-processing protein RIX1 N-terminal" evidence="5">
    <location>
        <begin position="20"/>
        <end position="222"/>
    </location>
</feature>
<dbReference type="SUPFAM" id="SSF48371">
    <property type="entry name" value="ARM repeat"/>
    <property type="match status" value="1"/>
</dbReference>
<feature type="compositionally biased region" description="Acidic residues" evidence="4">
    <location>
        <begin position="858"/>
        <end position="878"/>
    </location>
</feature>
<evidence type="ECO:0000259" key="5">
    <source>
        <dbReference type="Pfam" id="PF08167"/>
    </source>
</evidence>
<dbReference type="PANTHER" id="PTHR34105:SF1">
    <property type="entry name" value="PROLINE-, GLUTAMIC ACID- AND LEUCINE-RICH PROTEIN 1"/>
    <property type="match status" value="1"/>
</dbReference>
<organism evidence="6 7">
    <name type="scientific">Quillaja saponaria</name>
    <name type="common">Soap bark tree</name>
    <dbReference type="NCBI Taxonomy" id="32244"/>
    <lineage>
        <taxon>Eukaryota</taxon>
        <taxon>Viridiplantae</taxon>
        <taxon>Streptophyta</taxon>
        <taxon>Embryophyta</taxon>
        <taxon>Tracheophyta</taxon>
        <taxon>Spermatophyta</taxon>
        <taxon>Magnoliopsida</taxon>
        <taxon>eudicotyledons</taxon>
        <taxon>Gunneridae</taxon>
        <taxon>Pentapetalae</taxon>
        <taxon>rosids</taxon>
        <taxon>fabids</taxon>
        <taxon>Fabales</taxon>
        <taxon>Quillajaceae</taxon>
        <taxon>Quillaja</taxon>
    </lineage>
</organism>
<keyword evidence="7" id="KW-1185">Reference proteome</keyword>
<dbReference type="AlphaFoldDB" id="A0AAD7PWY1"/>
<dbReference type="InterPro" id="IPR016024">
    <property type="entry name" value="ARM-type_fold"/>
</dbReference>
<dbReference type="Proteomes" id="UP001163823">
    <property type="component" value="Chromosome 4"/>
</dbReference>
<comment type="similarity">
    <text evidence="2">Belongs to the RIX1/PELP1 family.</text>
</comment>
<proteinExistence type="inferred from homology"/>
<comment type="caution">
    <text evidence="6">The sequence shown here is derived from an EMBL/GenBank/DDBJ whole genome shotgun (WGS) entry which is preliminary data.</text>
</comment>
<dbReference type="InterPro" id="IPR012583">
    <property type="entry name" value="RIX1_N"/>
</dbReference>
<evidence type="ECO:0000256" key="3">
    <source>
        <dbReference type="ARBA" id="ARBA00023242"/>
    </source>
</evidence>
<gene>
    <name evidence="6" type="ORF">O6P43_008740</name>
</gene>
<dbReference type="EMBL" id="JARAOO010000004">
    <property type="protein sequence ID" value="KAJ7970574.1"/>
    <property type="molecule type" value="Genomic_DNA"/>
</dbReference>
<sequence length="878" mass="96282">MAAFDYFSSMYDVALKPRMLRTLLKEQVPDDKQPFQNTSQVSRAVSIVKTHCLLSESFTESMDQNLIKLWKSAVDSWIDRLLLLSSSNMPDKCWAGISLLGVTCQESSSDRFLASYSGWFHKLSPFIQKPSDSCFLMVASCSSISDLFTRLSGFPNMKKDGTSLAGKLIQPVLKLLNDDSSEAVWEGAVDLLCTLVTLFPSSVHRHYDSAETAIASRVLSGKCSVRMLKKLAHCLALLPKSKGDGESWSLMMQKILLSISDNLNDAFRGLEEEAKRNEAVKLLVLPGKDPKVSGEATYKATKNSEQSLMSTVSTLMLCCATMLTSSYPFKVTVPVRSLLALVERVLMVNGSLPPTSLLFMTAMQQEKICSDLPVLHSSSLELLTAILKGVGSQLLPYAASIVRLITVYFKKCLMPELRIKIYSITRILLISMGVGMALCLSKELIQNAFIDLSPSVDESNGKCISLNLMASTEALHQPSHKKRKYNTTTRSIEQQQGSCSGVVTNKSQPVTPISLRIAALEALEALLTVGGNSTSENWQTDVDYILITMAVDSFEEGWATEQKSMFRPSKSAAVWGDLQIAVLRALLASFLSSAQVPPTYLSQGLELLRRGKHETGTKLADFCSHALLALEVFIHPRSIALESFPSSISNTFDGVSYKLPGTKYTIGMNQAAPLNSGLQGVRQDAPDSDDDDLYKSWLEIDKESDVPSSGLKNTEDGSKISREHSPVSREHSPVKISLSGSSDTKIEERRKQEPVVVGCQDTERVIEDEVMVNSHQHLESILQSQEPMSCSVASVPAEDGSVGVSARIISDTSVMHHAGNQTESGKISLLDKRDELASMRGETSTRTSNSEKMHEEALSSDDEPFPDIIDADPDSEYE</sequence>
<keyword evidence="3" id="KW-0539">Nucleus</keyword>